<dbReference type="Proteomes" id="UP001375743">
    <property type="component" value="Unassembled WGS sequence"/>
</dbReference>
<feature type="compositionally biased region" description="Basic and acidic residues" evidence="1">
    <location>
        <begin position="78"/>
        <end position="102"/>
    </location>
</feature>
<reference evidence="2 3" key="1">
    <citation type="submission" date="2024-01" db="EMBL/GenBank/DDBJ databases">
        <title>Multi-omics insights into the function and evolution of sodium benzoate biodegradation pathways in Benzoatithermus flavus gen. nov., sp. nov. from hot spring.</title>
        <authorList>
            <person name="Hu C.-J."/>
            <person name="Li W.-J."/>
        </authorList>
    </citation>
    <scope>NUCLEOTIDE SEQUENCE [LARGE SCALE GENOMIC DNA]</scope>
    <source>
        <strain evidence="2 3">SYSU G07066</strain>
    </source>
</reference>
<accession>A0ABU8XX51</accession>
<proteinExistence type="predicted"/>
<comment type="caution">
    <text evidence="2">The sequence shown here is derived from an EMBL/GenBank/DDBJ whole genome shotgun (WGS) entry which is preliminary data.</text>
</comment>
<sequence length="124" mass="13234">MASAEAPQLNTQVPGYYRHMVVGSAITALDDGQIELDAKNTPPQDVQKLLARAGGRGSADAPAWLSRGGTPRRRRLPRLSESDGLLRKEGRRFLPDPGDRCHSTGGGPRLIQKIAEGSLADPAP</sequence>
<name>A0ABU8XX51_9PROT</name>
<feature type="region of interest" description="Disordered" evidence="1">
    <location>
        <begin position="52"/>
        <end position="109"/>
    </location>
</feature>
<evidence type="ECO:0000313" key="3">
    <source>
        <dbReference type="Proteomes" id="UP001375743"/>
    </source>
</evidence>
<evidence type="ECO:0000313" key="2">
    <source>
        <dbReference type="EMBL" id="MEK0085791.1"/>
    </source>
</evidence>
<gene>
    <name evidence="2" type="ORF">U1T56_21770</name>
</gene>
<dbReference type="EMBL" id="JBBLZC010000035">
    <property type="protein sequence ID" value="MEK0085791.1"/>
    <property type="molecule type" value="Genomic_DNA"/>
</dbReference>
<dbReference type="RefSeq" id="WP_418161641.1">
    <property type="nucleotide sequence ID" value="NZ_JBBLZC010000035.1"/>
</dbReference>
<evidence type="ECO:0000256" key="1">
    <source>
        <dbReference type="SAM" id="MobiDB-lite"/>
    </source>
</evidence>
<protein>
    <submittedName>
        <fullName evidence="2">Uncharacterized protein</fullName>
    </submittedName>
</protein>
<keyword evidence="3" id="KW-1185">Reference proteome</keyword>
<organism evidence="2 3">
    <name type="scientific">Benzoatithermus flavus</name>
    <dbReference type="NCBI Taxonomy" id="3108223"/>
    <lineage>
        <taxon>Bacteria</taxon>
        <taxon>Pseudomonadati</taxon>
        <taxon>Pseudomonadota</taxon>
        <taxon>Alphaproteobacteria</taxon>
        <taxon>Geminicoccales</taxon>
        <taxon>Geminicoccaceae</taxon>
        <taxon>Benzoatithermus</taxon>
    </lineage>
</organism>